<feature type="region of interest" description="Disordered" evidence="1">
    <location>
        <begin position="230"/>
        <end position="252"/>
    </location>
</feature>
<sequence>MERETFNVKTEPEEDLEYNLHHEEKFEIKTFLRPFGNILAFLGLAPTLDYLITEAVPNVFVSEKAQPGELCGGWEWWEGGYLSSRAHLIMRPSTQMTSLGSRTIGVSKNISNETSQLIKRQGNLTLSSLIGHDGTTQTKYKGEMYLFVQNKSLRREITYVKKRCEEEGCSKQARGREIDVLNTERFLLRGSVHKKAALNGLKVEVNVLNMEELVRERHVKKKEVKEGFGNQINLGRDRGLNPGPSAQKSDTLPLDHQVKEGFGNQINLGRDRGLNPGPSAQKSDTLPLDHQVTQEVKVNTVHI</sequence>
<dbReference type="EMBL" id="OE005638">
    <property type="protein sequence ID" value="CAD7462108.1"/>
    <property type="molecule type" value="Genomic_DNA"/>
</dbReference>
<organism evidence="2">
    <name type="scientific">Timema tahoe</name>
    <dbReference type="NCBI Taxonomy" id="61484"/>
    <lineage>
        <taxon>Eukaryota</taxon>
        <taxon>Metazoa</taxon>
        <taxon>Ecdysozoa</taxon>
        <taxon>Arthropoda</taxon>
        <taxon>Hexapoda</taxon>
        <taxon>Insecta</taxon>
        <taxon>Pterygota</taxon>
        <taxon>Neoptera</taxon>
        <taxon>Polyneoptera</taxon>
        <taxon>Phasmatodea</taxon>
        <taxon>Timematodea</taxon>
        <taxon>Timematoidea</taxon>
        <taxon>Timematidae</taxon>
        <taxon>Timema</taxon>
    </lineage>
</organism>
<evidence type="ECO:0000256" key="1">
    <source>
        <dbReference type="SAM" id="MobiDB-lite"/>
    </source>
</evidence>
<proteinExistence type="predicted"/>
<feature type="region of interest" description="Disordered" evidence="1">
    <location>
        <begin position="265"/>
        <end position="290"/>
    </location>
</feature>
<dbReference type="AlphaFoldDB" id="A0A7R9IPR4"/>
<accession>A0A7R9IPR4</accession>
<reference evidence="2" key="1">
    <citation type="submission" date="2020-11" db="EMBL/GenBank/DDBJ databases">
        <authorList>
            <person name="Tran Van P."/>
        </authorList>
    </citation>
    <scope>NUCLEOTIDE SEQUENCE</scope>
</reference>
<protein>
    <submittedName>
        <fullName evidence="2">Uncharacterized protein</fullName>
    </submittedName>
</protein>
<gene>
    <name evidence="2" type="ORF">TTEB3V08_LOCUS10004</name>
</gene>
<evidence type="ECO:0000313" key="2">
    <source>
        <dbReference type="EMBL" id="CAD7462108.1"/>
    </source>
</evidence>
<name>A0A7R9IPR4_9NEOP</name>